<dbReference type="InterPro" id="IPR011990">
    <property type="entry name" value="TPR-like_helical_dom_sf"/>
</dbReference>
<dbReference type="SUPFAM" id="SSF48452">
    <property type="entry name" value="TPR-like"/>
    <property type="match status" value="2"/>
</dbReference>
<evidence type="ECO:0000259" key="1">
    <source>
        <dbReference type="Pfam" id="PF25000"/>
    </source>
</evidence>
<sequence length="824" mass="92436">MAQQPVQAFNTTFEGTTNSGLQQGAFFGQQTNHFYAAGLTSPPPRPPPPPSAIIPFRRDRDFVERGVLNDIWQRAFEPAARIGLVGLGGVGKSQLAIECAYRTREQDPDRWVFWAHASSAARFADSYKAIAERVQLAGWHEPKADILGMVHGWLSDENNGRWTMVMDNADSSEVMFEPWDGGTGGHGPQRAPTSFVAHSLSAYLPTSANGSIIITSRSRQVVEGLIEYEDDILEVRPMDGDTAVTLLRKKLKGHGADTAQSSLDDLVQQLDYMPLAITQAAAYINQRAPRITLSTYLETLTRSDDERAQLLQLDIRDPRRDGRASSSIITTWHISFEYIRQTRDSAARLLSLMSLFDREAIPDHLLRGQYVEDRGGHIDFEEDITTLRAYHLISPAVSENSFDMHRLVQFSTKKWLELHGELGRWQERFVDILGEAFPTGDHANWPTCQVLFPHVEAITGYQLASEKHRLTWATILYRGSWYASEAGRYGAAERMARSSLGTREAVLGADDPETLSSIDSLAVELRHRGKYEEAEEMNRRALVGYEKELGVNHPDTLTSVDNLAIVLQYRGKYEEAEEMNRRALEGWEKELGVNHPSTLTSANNLALVLQYRGKYKEAEEMNRRALVGREKELGANHPSTLTSVSNLALVLQYRGKYEEAEEMNRRALVGREKELGVNHPSTLTSVSNLASVLADRGKYEEAEEMNRRVLSGCEKELGVHHPNTLTSVANLASVLADRGKYKEAEEMNRRALAGRDKELGVDHPDTLTSVYYLAYLLDVKGDFQQALDLYRRAVSGYDRVLGAHHPTTAACREHLSSLLKRMEQ</sequence>
<dbReference type="InterPro" id="IPR056681">
    <property type="entry name" value="DUF7779"/>
</dbReference>
<proteinExistence type="predicted"/>
<dbReference type="Gene3D" id="3.40.50.300">
    <property type="entry name" value="P-loop containing nucleotide triphosphate hydrolases"/>
    <property type="match status" value="1"/>
</dbReference>
<dbReference type="PANTHER" id="PTHR46082">
    <property type="entry name" value="ATP/GTP-BINDING PROTEIN-RELATED"/>
    <property type="match status" value="1"/>
</dbReference>
<reference evidence="2 3" key="1">
    <citation type="submission" date="2015-01" db="EMBL/GenBank/DDBJ databases">
        <title>The Genome Sequence of Exophiala spinifera CBS89968.</title>
        <authorList>
            <consortium name="The Broad Institute Genomics Platform"/>
            <person name="Cuomo C."/>
            <person name="de Hoog S."/>
            <person name="Gorbushina A."/>
            <person name="Stielow B."/>
            <person name="Teixiera M."/>
            <person name="Abouelleil A."/>
            <person name="Chapman S.B."/>
            <person name="Priest M."/>
            <person name="Young S.K."/>
            <person name="Wortman J."/>
            <person name="Nusbaum C."/>
            <person name="Birren B."/>
        </authorList>
    </citation>
    <scope>NUCLEOTIDE SEQUENCE [LARGE SCALE GENOMIC DNA]</scope>
    <source>
        <strain evidence="2 3">CBS 89968</strain>
    </source>
</reference>
<dbReference type="InterPro" id="IPR053137">
    <property type="entry name" value="NLR-like"/>
</dbReference>
<dbReference type="STRING" id="91928.A0A0D1Z9N4"/>
<organism evidence="2 3">
    <name type="scientific">Exophiala spinifera</name>
    <dbReference type="NCBI Taxonomy" id="91928"/>
    <lineage>
        <taxon>Eukaryota</taxon>
        <taxon>Fungi</taxon>
        <taxon>Dikarya</taxon>
        <taxon>Ascomycota</taxon>
        <taxon>Pezizomycotina</taxon>
        <taxon>Eurotiomycetes</taxon>
        <taxon>Chaetothyriomycetidae</taxon>
        <taxon>Chaetothyriales</taxon>
        <taxon>Herpotrichiellaceae</taxon>
        <taxon>Exophiala</taxon>
    </lineage>
</organism>
<dbReference type="AlphaFoldDB" id="A0A0D1Z9N4"/>
<dbReference type="PRINTS" id="PR00381">
    <property type="entry name" value="KINESINLIGHT"/>
</dbReference>
<dbReference type="Pfam" id="PF25000">
    <property type="entry name" value="DUF7779"/>
    <property type="match status" value="1"/>
</dbReference>
<dbReference type="RefSeq" id="XP_016229898.1">
    <property type="nucleotide sequence ID" value="XM_016386376.1"/>
</dbReference>
<feature type="domain" description="DUF7779" evidence="1">
    <location>
        <begin position="342"/>
        <end position="414"/>
    </location>
</feature>
<dbReference type="InterPro" id="IPR027417">
    <property type="entry name" value="P-loop_NTPase"/>
</dbReference>
<dbReference type="Gene3D" id="1.25.40.10">
    <property type="entry name" value="Tetratricopeptide repeat domain"/>
    <property type="match status" value="2"/>
</dbReference>
<dbReference type="PANTHER" id="PTHR46082:SF6">
    <property type="entry name" value="AAA+ ATPASE DOMAIN-CONTAINING PROTEIN-RELATED"/>
    <property type="match status" value="1"/>
</dbReference>
<dbReference type="Pfam" id="PF13374">
    <property type="entry name" value="TPR_10"/>
    <property type="match status" value="4"/>
</dbReference>
<keyword evidence="3" id="KW-1185">Reference proteome</keyword>
<accession>A0A0D1Z9N4</accession>
<dbReference type="HOGENOM" id="CLU_000288_125_8_1"/>
<dbReference type="Pfam" id="PF13424">
    <property type="entry name" value="TPR_12"/>
    <property type="match status" value="2"/>
</dbReference>
<evidence type="ECO:0000313" key="2">
    <source>
        <dbReference type="EMBL" id="KIW09682.1"/>
    </source>
</evidence>
<dbReference type="OrthoDB" id="4120698at2759"/>
<dbReference type="NCBIfam" id="NF040586">
    <property type="entry name" value="FxSxx_TPR"/>
    <property type="match status" value="1"/>
</dbReference>
<dbReference type="SUPFAM" id="SSF52540">
    <property type="entry name" value="P-loop containing nucleoside triphosphate hydrolases"/>
    <property type="match status" value="1"/>
</dbReference>
<dbReference type="VEuPathDB" id="FungiDB:PV08_12069"/>
<dbReference type="Proteomes" id="UP000053328">
    <property type="component" value="Unassembled WGS sequence"/>
</dbReference>
<protein>
    <recommendedName>
        <fullName evidence="1">DUF7779 domain-containing protein</fullName>
    </recommendedName>
</protein>
<dbReference type="GeneID" id="27339152"/>
<name>A0A0D1Z9N4_9EURO</name>
<gene>
    <name evidence="2" type="ORF">PV08_12069</name>
</gene>
<dbReference type="EMBL" id="KN847505">
    <property type="protein sequence ID" value="KIW09682.1"/>
    <property type="molecule type" value="Genomic_DNA"/>
</dbReference>
<evidence type="ECO:0000313" key="3">
    <source>
        <dbReference type="Proteomes" id="UP000053328"/>
    </source>
</evidence>